<evidence type="ECO:0000256" key="6">
    <source>
        <dbReference type="PIRSR" id="PIRSR601382-1"/>
    </source>
</evidence>
<keyword evidence="5 8" id="KW-1015">Disulfide bond</keyword>
<comment type="cofactor">
    <cofactor evidence="1 7">
        <name>Ca(2+)</name>
        <dbReference type="ChEBI" id="CHEBI:29108"/>
    </cofactor>
</comment>
<dbReference type="Gene3D" id="1.50.10.10">
    <property type="match status" value="1"/>
</dbReference>
<feature type="disulfide bond" evidence="8">
    <location>
        <begin position="377"/>
        <end position="406"/>
    </location>
</feature>
<organism evidence="10 11">
    <name type="scientific">Diversispora epigaea</name>
    <dbReference type="NCBI Taxonomy" id="1348612"/>
    <lineage>
        <taxon>Eukaryota</taxon>
        <taxon>Fungi</taxon>
        <taxon>Fungi incertae sedis</taxon>
        <taxon>Mucoromycota</taxon>
        <taxon>Glomeromycotina</taxon>
        <taxon>Glomeromycetes</taxon>
        <taxon>Diversisporales</taxon>
        <taxon>Diversisporaceae</taxon>
        <taxon>Diversispora</taxon>
    </lineage>
</organism>
<dbReference type="GO" id="GO:0005975">
    <property type="term" value="P:carbohydrate metabolic process"/>
    <property type="evidence" value="ECO:0007669"/>
    <property type="project" value="InterPro"/>
</dbReference>
<gene>
    <name evidence="10" type="ORF">Glove_227g74</name>
</gene>
<keyword evidence="7" id="KW-0106">Calcium</keyword>
<evidence type="ECO:0000256" key="3">
    <source>
        <dbReference type="ARBA" id="ARBA00007658"/>
    </source>
</evidence>
<dbReference type="GO" id="GO:0016020">
    <property type="term" value="C:membrane"/>
    <property type="evidence" value="ECO:0007669"/>
    <property type="project" value="InterPro"/>
</dbReference>
<dbReference type="InterPro" id="IPR050749">
    <property type="entry name" value="Glycosyl_Hydrolase_47"/>
</dbReference>
<dbReference type="Pfam" id="PF01532">
    <property type="entry name" value="Glyco_hydro_47"/>
    <property type="match status" value="1"/>
</dbReference>
<feature type="active site" evidence="6">
    <location>
        <position position="310"/>
    </location>
</feature>
<comment type="caution">
    <text evidence="10">The sequence shown here is derived from an EMBL/GenBank/DDBJ whole genome shotgun (WGS) entry which is preliminary data.</text>
</comment>
<evidence type="ECO:0000256" key="1">
    <source>
        <dbReference type="ARBA" id="ARBA00001913"/>
    </source>
</evidence>
<keyword evidence="7" id="KW-0479">Metal-binding</keyword>
<feature type="active site" description="Proton donor" evidence="6">
    <location>
        <position position="420"/>
    </location>
</feature>
<dbReference type="PANTHER" id="PTHR11742">
    <property type="entry name" value="MANNOSYL-OLIGOSACCHARIDE ALPHA-1,2-MANNOSIDASE-RELATED"/>
    <property type="match status" value="1"/>
</dbReference>
<feature type="active site" evidence="6">
    <location>
        <position position="458"/>
    </location>
</feature>
<name>A0A397IM33_9GLOM</name>
<dbReference type="GO" id="GO:0005783">
    <property type="term" value="C:endoplasmic reticulum"/>
    <property type="evidence" value="ECO:0007669"/>
    <property type="project" value="TreeGrafter"/>
</dbReference>
<evidence type="ECO:0000313" key="10">
    <source>
        <dbReference type="EMBL" id="RHZ74063.1"/>
    </source>
</evidence>
<reference evidence="10 11" key="1">
    <citation type="submission" date="2018-08" db="EMBL/GenBank/DDBJ databases">
        <title>Genome and evolution of the arbuscular mycorrhizal fungus Diversispora epigaea (formerly Glomus versiforme) and its bacterial endosymbionts.</title>
        <authorList>
            <person name="Sun X."/>
            <person name="Fei Z."/>
            <person name="Harrison M."/>
        </authorList>
    </citation>
    <scope>NUCLEOTIDE SEQUENCE [LARGE SCALE GENOMIC DNA]</scope>
    <source>
        <strain evidence="10 11">IT104</strain>
    </source>
</reference>
<dbReference type="PRINTS" id="PR00747">
    <property type="entry name" value="GLYHDRLASE47"/>
</dbReference>
<evidence type="ECO:0000256" key="5">
    <source>
        <dbReference type="ARBA" id="ARBA00023157"/>
    </source>
</evidence>
<dbReference type="EC" id="3.2.1.-" evidence="9"/>
<evidence type="ECO:0000256" key="9">
    <source>
        <dbReference type="RuleBase" id="RU361193"/>
    </source>
</evidence>
<dbReference type="STRING" id="1348612.A0A397IM33"/>
<proteinExistence type="inferred from homology"/>
<dbReference type="GO" id="GO:0005509">
    <property type="term" value="F:calcium ion binding"/>
    <property type="evidence" value="ECO:0007669"/>
    <property type="project" value="InterPro"/>
</dbReference>
<dbReference type="InterPro" id="IPR001382">
    <property type="entry name" value="Glyco_hydro_47"/>
</dbReference>
<keyword evidence="11" id="KW-1185">Reference proteome</keyword>
<accession>A0A397IM33</accession>
<keyword evidence="4 9" id="KW-0378">Hydrolase</keyword>
<dbReference type="Proteomes" id="UP000266861">
    <property type="component" value="Unassembled WGS sequence"/>
</dbReference>
<comment type="similarity">
    <text evidence="3 9">Belongs to the glycosyl hydrolase 47 family.</text>
</comment>
<keyword evidence="9" id="KW-0326">Glycosidase</keyword>
<dbReference type="InterPro" id="IPR036026">
    <property type="entry name" value="Seven-hairpin_glycosidases"/>
</dbReference>
<feature type="binding site" evidence="7">
    <location>
        <position position="544"/>
    </location>
    <ligand>
        <name>Ca(2+)</name>
        <dbReference type="ChEBI" id="CHEBI:29108"/>
    </ligand>
</feature>
<evidence type="ECO:0000256" key="4">
    <source>
        <dbReference type="ARBA" id="ARBA00022801"/>
    </source>
</evidence>
<protein>
    <recommendedName>
        <fullName evidence="9">alpha-1,2-Mannosidase</fullName>
        <ecNumber evidence="9">3.2.1.-</ecNumber>
    </recommendedName>
</protein>
<dbReference type="PANTHER" id="PTHR11742:SF103">
    <property type="entry name" value="ENDOPLASMIC RETICULUM MANNOSIDASE MNL2-RELATED"/>
    <property type="match status" value="1"/>
</dbReference>
<dbReference type="SUPFAM" id="SSF48225">
    <property type="entry name" value="Seven-hairpin glycosidases"/>
    <property type="match status" value="1"/>
</dbReference>
<dbReference type="AlphaFoldDB" id="A0A397IM33"/>
<dbReference type="GO" id="GO:0004571">
    <property type="term" value="F:mannosyl-oligosaccharide 1,2-alpha-mannosidase activity"/>
    <property type="evidence" value="ECO:0007669"/>
    <property type="project" value="InterPro"/>
</dbReference>
<dbReference type="InterPro" id="IPR012341">
    <property type="entry name" value="6hp_glycosidase-like_sf"/>
</dbReference>
<feature type="active site" description="Proton donor" evidence="6">
    <location>
        <position position="176"/>
    </location>
</feature>
<comment type="pathway">
    <text evidence="2">Protein modification; protein glycosylation.</text>
</comment>
<dbReference type="EMBL" id="PQFF01000210">
    <property type="protein sequence ID" value="RHZ74063.1"/>
    <property type="molecule type" value="Genomic_DNA"/>
</dbReference>
<evidence type="ECO:0000256" key="7">
    <source>
        <dbReference type="PIRSR" id="PIRSR601382-2"/>
    </source>
</evidence>
<dbReference type="GO" id="GO:0036503">
    <property type="term" value="P:ERAD pathway"/>
    <property type="evidence" value="ECO:0007669"/>
    <property type="project" value="UniProtKB-ARBA"/>
</dbReference>
<dbReference type="OrthoDB" id="8118055at2759"/>
<sequence>MFSRILPIFRKLNNRIIRVKRGILLLLIVGFLIYHVFTIQYSDTFQSIFNYPIKKSHNLGTQVHLENILNLPRIQYDFSTVTETSEEKRIRERRRESIKEGFLHSWRGYTKYAWGYDELLPLSNGIANNFNGWGATIVDSLDTMWIMGLKNEFNEARDFVRKVNFSRSDDVINVFETTIRYLGGLLSAYELSKDTMFLSKANDLGLALLPAFNSTTGLPYNYVSLSNEVEVVRNLPWLNGGLLAQVGSLYLEFSKLAELTGDSEFFFKVNNITQILKNSKPEIPGLYPINIDQESGEFWTDTVTFGANGDSFYEYLIKEYILVGGALKDYRKMYIESINGMHKHLIRRGVVTSRPDLLFLGELAFEKFYPRMDHLSCFVPGMLAIGSKVLNRPKDFDVAIGLAETCYWSYKNTKTGIGPEVFWFETEKKRRPKSKSRLNGDPPEGIIRTNTKYLLRPETIESLFILYRITGNKEYQEKGWEIWQSIEKYCKTETAYSGLSDVNKLSESKNDNMESFFLAETLKYLYLLFSPPDLISLDTYVFNTEAHPFLRMIN</sequence>
<evidence type="ECO:0000313" key="11">
    <source>
        <dbReference type="Proteomes" id="UP000266861"/>
    </source>
</evidence>
<evidence type="ECO:0000256" key="8">
    <source>
        <dbReference type="PIRSR" id="PIRSR601382-3"/>
    </source>
</evidence>
<evidence type="ECO:0000256" key="2">
    <source>
        <dbReference type="ARBA" id="ARBA00004922"/>
    </source>
</evidence>